<name>A0ABQ0LSJ6_MYCCL</name>
<keyword evidence="4" id="KW-0067">ATP-binding</keyword>
<dbReference type="InterPro" id="IPR003593">
    <property type="entry name" value="AAA+_ATPase"/>
</dbReference>
<dbReference type="PROSITE" id="PS51194">
    <property type="entry name" value="HELICASE_CTER"/>
    <property type="match status" value="1"/>
</dbReference>
<evidence type="ECO:0000259" key="7">
    <source>
        <dbReference type="PROSITE" id="PS51192"/>
    </source>
</evidence>
<protein>
    <recommendedName>
        <fullName evidence="11">Mitochondrial inner membrane protease subunit</fullName>
    </recommendedName>
</protein>
<dbReference type="InterPro" id="IPR036388">
    <property type="entry name" value="WH-like_DNA-bd_sf"/>
</dbReference>
<dbReference type="InterPro" id="IPR035892">
    <property type="entry name" value="C2_domain_sf"/>
</dbReference>
<evidence type="ECO:0000313" key="10">
    <source>
        <dbReference type="Proteomes" id="UP000815677"/>
    </source>
</evidence>
<dbReference type="SMART" id="SM00490">
    <property type="entry name" value="HELICc"/>
    <property type="match status" value="1"/>
</dbReference>
<evidence type="ECO:0000256" key="1">
    <source>
        <dbReference type="ARBA" id="ARBA00022741"/>
    </source>
</evidence>
<evidence type="ECO:0000256" key="5">
    <source>
        <dbReference type="SAM" id="MobiDB-lite"/>
    </source>
</evidence>
<dbReference type="PROSITE" id="PS51192">
    <property type="entry name" value="HELICASE_ATP_BIND_1"/>
    <property type="match status" value="2"/>
</dbReference>
<feature type="region of interest" description="Disordered" evidence="5">
    <location>
        <begin position="982"/>
        <end position="1032"/>
    </location>
</feature>
<dbReference type="Gene3D" id="1.10.3380.10">
    <property type="entry name" value="Sec63 N-terminal domain-like domain"/>
    <property type="match status" value="1"/>
</dbReference>
<dbReference type="SMART" id="SM00973">
    <property type="entry name" value="Sec63"/>
    <property type="match status" value="1"/>
</dbReference>
<dbReference type="CDD" id="cd06530">
    <property type="entry name" value="S26_SPase_I"/>
    <property type="match status" value="1"/>
</dbReference>
<dbReference type="InterPro" id="IPR019533">
    <property type="entry name" value="Peptidase_S26"/>
</dbReference>
<dbReference type="Pfam" id="PF10502">
    <property type="entry name" value="Peptidase_S26"/>
    <property type="match status" value="1"/>
</dbReference>
<feature type="chain" id="PRO_5046535726" description="Mitochondrial inner membrane protease subunit" evidence="6">
    <location>
        <begin position="24"/>
        <end position="1765"/>
    </location>
</feature>
<dbReference type="InterPro" id="IPR057842">
    <property type="entry name" value="WH_MER3"/>
</dbReference>
<dbReference type="InterPro" id="IPR000223">
    <property type="entry name" value="Pept_S26A_signal_pept_1"/>
</dbReference>
<dbReference type="PANTHER" id="PTHR47961:SF13">
    <property type="entry name" value="ACTIVATING SIGNAL COINTEGRATOR 1 COMPLEX SUBUNIT 3"/>
    <property type="match status" value="1"/>
</dbReference>
<dbReference type="Gene3D" id="2.10.109.10">
    <property type="entry name" value="Umud Fragment, subunit A"/>
    <property type="match status" value="1"/>
</dbReference>
<dbReference type="SUPFAM" id="SSF46785">
    <property type="entry name" value="Winged helix' DNA-binding domain"/>
    <property type="match status" value="1"/>
</dbReference>
<dbReference type="Pfam" id="PF00270">
    <property type="entry name" value="DEAD"/>
    <property type="match status" value="2"/>
</dbReference>
<proteinExistence type="predicted"/>
<dbReference type="InterPro" id="IPR027417">
    <property type="entry name" value="P-loop_NTPase"/>
</dbReference>
<feature type="domain" description="Helicase C-terminal" evidence="8">
    <location>
        <begin position="641"/>
        <end position="844"/>
    </location>
</feature>
<evidence type="ECO:0008006" key="11">
    <source>
        <dbReference type="Google" id="ProtNLM"/>
    </source>
</evidence>
<dbReference type="InterPro" id="IPR001650">
    <property type="entry name" value="Helicase_C-like"/>
</dbReference>
<dbReference type="EMBL" id="DF848493">
    <property type="protein sequence ID" value="GAT54051.1"/>
    <property type="molecule type" value="Genomic_DNA"/>
</dbReference>
<feature type="domain" description="Helicase ATP-binding" evidence="7">
    <location>
        <begin position="419"/>
        <end position="610"/>
    </location>
</feature>
<dbReference type="SUPFAM" id="SSF81296">
    <property type="entry name" value="E set domains"/>
    <property type="match status" value="1"/>
</dbReference>
<sequence length="1765" mass="196932">MSRVRRVLYWSPLLALFFNNVYTVKQVTGRSMQPTLNPDSSVLWRDLGVFDRWSLFRWPICRGDIVSLTSPHNPNVQLVKRVLAVAGDTVRPLPPYSDFEEEVVVPQGRIWVEGDAFHSSDSNTFGPVPAGLVDSRLIFLLWPVWRFGFRDDFTRSTPSPRVRPGPAPQDTTTQDSHVLDAWKSFPQTTIDENEGSFTEDEGRGWDTVLDAYERASGPHDWVIGKILARPDAEHLLLSLPLILLQPLHNDVSADILEVLGYDDMELVEKILESRALGLGKELDDLQQSRVGSGNNAGDFSSLSAEDARRRMEEGFRKNAARPLFSGVAEDAPEVLPHIYSSTSMVQGNVLSQFGSRYLLPLGTERHMWEDHEEVIIPPANPVPPRITERLVPVAELDPLARGSFPGYTTLNRIQSIVYPTAYKSNENMLVCAPTGAGKTDVAMLTILRVLDQHRNTLSSSTPIASTINKNDFKIIYVAPMKALASEIVRKFSKRLKWLSIEVRELTGDMQLTKAEIAQTQVIVTTPEKWDVVTRKPTGEGELASALRLLIIDEVHLLNEERGAVIETIVARTLRQVESSQSVIRIVGLSATLPNYMDVAEFLSVSRYKGLFYFDSSFRPVPLEQHFIGIKGKPNSPTSKRNLDNVTFKKVSELVAQGHQVMVFVHARKETVKAAQALREAAQKEGSLDDFSCQEHEDWGRFRKSISESRNREMRELFEDGFGIHHAGMLRSDRNMMERMFEARAIKVLCCTATLAWGVNLPAHAVVIKGTQVYDSAKGAFVDLSVLDVLQVFGRAGRPGLESSGEGYICTTEDKLVHYLEAVTSQNPIESQFQSGMADSLNAEISLGTVANIRDGVRWLGYTYYFVRMRKNPFVYGISRDGDDPQLGSHRNDLMDIAARKLSEAKMIEYDRTSGELKATDLGRIASKYYIRHASIVIFNETFRPRMSEADVLGMLSRSTEFEQIQVRESEAKELEAMEEIIPCDVPVGAKPTEDRDDNGAKGGKNGKGPPVRSAGAKGTGENDPPRSGASTSQGKVNILLQGYISRLPVEDFALVSDTMYVAQNGGRIVRALLEIAISRKWANVSAVLMGLSKAIEKRLWPFDQPLRQFELKNDLFYNLERWADEWSPAELAGQSPEDLGNLLHMNKQHGQALLNAAQQFPSAQVSYKLRPLGFDVLKIAVTLMPTFTWSKVHGSIEPFWLWVEDHQGVNIFQLSHLVFRPGSEAVDVDFVISIPERHPPPSVTIRFVSDRWMGAENETFVPLEGIVMPTSSHSHTPRLELPFLSTSVLRNPAVERLLSGRVHNFNSIQTQSFWPLMNTQWHSLLCAPGGSGKSTMMRVAAWLTISKAESAWVLVIAPTRSAESEIVSEFRMNTIPGVTIESNASLARPTQGKVIRTVTAGDLLAAISQRDPKLPLRGLDVVLCDNLEQLSPAYELAVSLLRHAVQLCPTRFIGFSNSLRDPADLANWLNVDSPALLSFRPRDRDQSLATSTLTFTVPHSAALFKAMAKPAYTAIQSASVGESAIIFVPSRSQCRPVAYDLITQCALEQETDKGFLSEGVPEHRLEDYLARLRDTTLIDVVSRGVGFFHEGIKRADRNLMLEMYAEGLVRVLIVPRDSCRMLPVRAGVVIVMGSQWVHVSADGKDRQLRDYGLEEMVRMQSRAVRHAGIGHFHLFCQVEAKDTFLRFLEDGLPLESSLMGSAELRSWYQSHEHLDKQQLVDALSFTFLARRIATNPTYYDCAGSARDENLSRLVDDLVYSSALGS</sequence>
<evidence type="ECO:0000256" key="2">
    <source>
        <dbReference type="ARBA" id="ARBA00022801"/>
    </source>
</evidence>
<dbReference type="Proteomes" id="UP000815677">
    <property type="component" value="Unassembled WGS sequence"/>
</dbReference>
<dbReference type="SUPFAM" id="SSF158702">
    <property type="entry name" value="Sec63 N-terminal domain-like"/>
    <property type="match status" value="1"/>
</dbReference>
<dbReference type="PANTHER" id="PTHR47961">
    <property type="entry name" value="DNA POLYMERASE THETA, PUTATIVE (AFU_ORTHOLOGUE AFUA_1G05260)-RELATED"/>
    <property type="match status" value="1"/>
</dbReference>
<dbReference type="InterPro" id="IPR050474">
    <property type="entry name" value="Hel308_SKI2-like"/>
</dbReference>
<dbReference type="Gene3D" id="2.60.40.150">
    <property type="entry name" value="C2 domain"/>
    <property type="match status" value="1"/>
</dbReference>
<dbReference type="Gene3D" id="1.10.10.10">
    <property type="entry name" value="Winged helix-like DNA-binding domain superfamily/Winged helix DNA-binding domain"/>
    <property type="match status" value="2"/>
</dbReference>
<dbReference type="PRINTS" id="PR00727">
    <property type="entry name" value="LEADERPTASE"/>
</dbReference>
<evidence type="ECO:0000256" key="3">
    <source>
        <dbReference type="ARBA" id="ARBA00022806"/>
    </source>
</evidence>
<dbReference type="SMART" id="SM00382">
    <property type="entry name" value="AAA"/>
    <property type="match status" value="2"/>
</dbReference>
<keyword evidence="10" id="KW-1185">Reference proteome</keyword>
<dbReference type="Pfam" id="PF23445">
    <property type="entry name" value="WHD_SNRNP200"/>
    <property type="match status" value="1"/>
</dbReference>
<accession>A0ABQ0LSJ6</accession>
<dbReference type="InterPro" id="IPR014756">
    <property type="entry name" value="Ig_E-set"/>
</dbReference>
<dbReference type="PIRSF" id="PIRSF039073">
    <property type="entry name" value="BRR2"/>
    <property type="match status" value="1"/>
</dbReference>
<dbReference type="InterPro" id="IPR011545">
    <property type="entry name" value="DEAD/DEAH_box_helicase_dom"/>
</dbReference>
<evidence type="ECO:0000256" key="4">
    <source>
        <dbReference type="ARBA" id="ARBA00022840"/>
    </source>
</evidence>
<evidence type="ECO:0000313" key="9">
    <source>
        <dbReference type="EMBL" id="GAT54051.1"/>
    </source>
</evidence>
<evidence type="ECO:0000259" key="8">
    <source>
        <dbReference type="PROSITE" id="PS51194"/>
    </source>
</evidence>
<gene>
    <name evidence="9" type="ORF">MCHLO_10934</name>
</gene>
<dbReference type="InterPro" id="IPR036390">
    <property type="entry name" value="WH_DNA-bd_sf"/>
</dbReference>
<feature type="domain" description="Helicase ATP-binding" evidence="7">
    <location>
        <begin position="1314"/>
        <end position="1477"/>
    </location>
</feature>
<feature type="signal peptide" evidence="6">
    <location>
        <begin position="1"/>
        <end position="23"/>
    </location>
</feature>
<dbReference type="SUPFAM" id="SSF52540">
    <property type="entry name" value="P-loop containing nucleoside triphosphate hydrolases"/>
    <property type="match status" value="2"/>
</dbReference>
<dbReference type="SMART" id="SM00487">
    <property type="entry name" value="DEXDc"/>
    <property type="match status" value="1"/>
</dbReference>
<keyword evidence="6" id="KW-0732">Signal</keyword>
<dbReference type="InterPro" id="IPR004179">
    <property type="entry name" value="Sec63-dom"/>
</dbReference>
<dbReference type="SUPFAM" id="SSF51306">
    <property type="entry name" value="LexA/Signal peptidase"/>
    <property type="match status" value="1"/>
</dbReference>
<dbReference type="Pfam" id="PF00271">
    <property type="entry name" value="Helicase_C"/>
    <property type="match status" value="1"/>
</dbReference>
<dbReference type="CDD" id="cd18795">
    <property type="entry name" value="SF2_C_Ski2"/>
    <property type="match status" value="1"/>
</dbReference>
<dbReference type="Pfam" id="PF02889">
    <property type="entry name" value="Sec63"/>
    <property type="match status" value="1"/>
</dbReference>
<organism evidence="9 10">
    <name type="scientific">Mycena chlorophos</name>
    <name type="common">Agaric fungus</name>
    <name type="synonym">Agaricus chlorophos</name>
    <dbReference type="NCBI Taxonomy" id="658473"/>
    <lineage>
        <taxon>Eukaryota</taxon>
        <taxon>Fungi</taxon>
        <taxon>Dikarya</taxon>
        <taxon>Basidiomycota</taxon>
        <taxon>Agaricomycotina</taxon>
        <taxon>Agaricomycetes</taxon>
        <taxon>Agaricomycetidae</taxon>
        <taxon>Agaricales</taxon>
        <taxon>Marasmiineae</taxon>
        <taxon>Mycenaceae</taxon>
        <taxon>Mycena</taxon>
    </lineage>
</organism>
<keyword evidence="1" id="KW-0547">Nucleotide-binding</keyword>
<reference evidence="9" key="1">
    <citation type="submission" date="2014-09" db="EMBL/GenBank/DDBJ databases">
        <title>Genome sequence of the luminous mushroom Mycena chlorophos for searching fungal bioluminescence genes.</title>
        <authorList>
            <person name="Tanaka Y."/>
            <person name="Kasuga D."/>
            <person name="Oba Y."/>
            <person name="Hase S."/>
            <person name="Sato K."/>
            <person name="Oba Y."/>
            <person name="Sakakibara Y."/>
        </authorList>
    </citation>
    <scope>NUCLEOTIDE SEQUENCE</scope>
</reference>
<evidence type="ECO:0000256" key="6">
    <source>
        <dbReference type="SAM" id="SignalP"/>
    </source>
</evidence>
<dbReference type="CDD" id="cd18020">
    <property type="entry name" value="DEXHc_ASCC3_1"/>
    <property type="match status" value="1"/>
</dbReference>
<keyword evidence="2" id="KW-0378">Hydrolase</keyword>
<dbReference type="Gene3D" id="3.40.50.300">
    <property type="entry name" value="P-loop containing nucleotide triphosphate hydrolases"/>
    <property type="match status" value="4"/>
</dbReference>
<dbReference type="InterPro" id="IPR014001">
    <property type="entry name" value="Helicase_ATP-bd"/>
</dbReference>
<keyword evidence="3" id="KW-0347">Helicase</keyword>
<dbReference type="InterPro" id="IPR036286">
    <property type="entry name" value="LexA/Signal_pep-like_sf"/>
</dbReference>